<evidence type="ECO:0000313" key="5">
    <source>
        <dbReference type="Proteomes" id="UP001642409"/>
    </source>
</evidence>
<dbReference type="GO" id="GO:0004065">
    <property type="term" value="F:arylsulfatase activity"/>
    <property type="evidence" value="ECO:0007669"/>
    <property type="project" value="TreeGrafter"/>
</dbReference>
<dbReference type="SUPFAM" id="SSF53649">
    <property type="entry name" value="Alkaline phosphatase-like"/>
    <property type="match status" value="1"/>
</dbReference>
<feature type="domain" description="Sulfatase N-terminal" evidence="2">
    <location>
        <begin position="82"/>
        <end position="436"/>
    </location>
</feature>
<organism evidence="3">
    <name type="scientific">Hexamita inflata</name>
    <dbReference type="NCBI Taxonomy" id="28002"/>
    <lineage>
        <taxon>Eukaryota</taxon>
        <taxon>Metamonada</taxon>
        <taxon>Diplomonadida</taxon>
        <taxon>Hexamitidae</taxon>
        <taxon>Hexamitinae</taxon>
        <taxon>Hexamita</taxon>
    </lineage>
</organism>
<dbReference type="PANTHER" id="PTHR42693:SF33">
    <property type="entry name" value="ARYLSULFATASE"/>
    <property type="match status" value="1"/>
</dbReference>
<keyword evidence="5" id="KW-1185">Reference proteome</keyword>
<name>A0AA86PUC4_9EUKA</name>
<evidence type="ECO:0000313" key="4">
    <source>
        <dbReference type="EMBL" id="CAL6016033.1"/>
    </source>
</evidence>
<evidence type="ECO:0000313" key="3">
    <source>
        <dbReference type="EMBL" id="CAI9941132.1"/>
    </source>
</evidence>
<reference evidence="4 5" key="2">
    <citation type="submission" date="2024-07" db="EMBL/GenBank/DDBJ databases">
        <authorList>
            <person name="Akdeniz Z."/>
        </authorList>
    </citation>
    <scope>NUCLEOTIDE SEQUENCE [LARGE SCALE GENOMIC DNA]</scope>
</reference>
<dbReference type="EMBL" id="CATOUU010000687">
    <property type="protein sequence ID" value="CAI9941132.1"/>
    <property type="molecule type" value="Genomic_DNA"/>
</dbReference>
<dbReference type="InterPro" id="IPR050738">
    <property type="entry name" value="Sulfatase"/>
</dbReference>
<dbReference type="Pfam" id="PF00884">
    <property type="entry name" value="Sulfatase"/>
    <property type="match status" value="1"/>
</dbReference>
<gene>
    <name evidence="4" type="ORF">HINF_LOCUS25313</name>
    <name evidence="3" type="ORF">HINF_LOCUS28777</name>
</gene>
<comment type="caution">
    <text evidence="3">The sequence shown here is derived from an EMBL/GenBank/DDBJ whole genome shotgun (WGS) entry which is preliminary data.</text>
</comment>
<evidence type="ECO:0000256" key="1">
    <source>
        <dbReference type="ARBA" id="ARBA00008779"/>
    </source>
</evidence>
<protein>
    <submittedName>
        <fullName evidence="3">Sulfatase</fullName>
    </submittedName>
</protein>
<proteinExistence type="inferred from homology"/>
<dbReference type="PANTHER" id="PTHR42693">
    <property type="entry name" value="ARYLSULFATASE FAMILY MEMBER"/>
    <property type="match status" value="1"/>
</dbReference>
<comment type="similarity">
    <text evidence="1">Belongs to the sulfatase family.</text>
</comment>
<dbReference type="InterPro" id="IPR017850">
    <property type="entry name" value="Alkaline_phosphatase_core_sf"/>
</dbReference>
<accession>A0AA86PUC4</accession>
<sequence length="557" mass="63570">MNSIDYKTTLQALHLEYEQNSKYIIDGRTNPIYPLITGTHAQFCSYNYEICKQAQQPINNFKITDQVQQTIKNKSSEVNSPPNLLFIIVESFSPVPKYLEDSFINDQANYKGSAYSKQYLPSIKSWAEYGVTFLGTASFGLPTIYGWHSLVTSEKPLSRGINMINSVHNNVESIFSSIKNIGYYNSYFSPSPFDFDGKNNWVFIDEWFDEVHYYVPTDDQQVMLNIANVSQKAWVADRVLQREAILSITVQFISNGKLTLERASELYSSEVNCSVALAHSILSLKLSQMGLNLPKLNQPLFITFMNVDTHTPFSGFDQSHFYDQFRQNDSYSTMIRSADHYIGKLISYIHQIDNNTLLALTGDHGAREHPVYSKNQHITNETHFDPLCVHKTGGNDNMFTTSSVIAFLNNFSLPYQNVTVSTQNDHDDFVTTVLHLIFSANRAQLPPTSRNGNNLFSVYKNKLSVSSTHNVFEFRRGTEILRGNRFSLKNAIHIQGTYPTCIIQLSGKQDLFVEGMKRIRLFNYLTERDRVWSKGFEDGDCQVDPVTLEGKRCELPE</sequence>
<dbReference type="EMBL" id="CAXDID020000075">
    <property type="protein sequence ID" value="CAL6016033.1"/>
    <property type="molecule type" value="Genomic_DNA"/>
</dbReference>
<dbReference type="Gene3D" id="3.40.720.10">
    <property type="entry name" value="Alkaline Phosphatase, subunit A"/>
    <property type="match status" value="1"/>
</dbReference>
<dbReference type="Proteomes" id="UP001642409">
    <property type="component" value="Unassembled WGS sequence"/>
</dbReference>
<reference evidence="3" key="1">
    <citation type="submission" date="2023-06" db="EMBL/GenBank/DDBJ databases">
        <authorList>
            <person name="Kurt Z."/>
        </authorList>
    </citation>
    <scope>NUCLEOTIDE SEQUENCE</scope>
</reference>
<evidence type="ECO:0000259" key="2">
    <source>
        <dbReference type="Pfam" id="PF00884"/>
    </source>
</evidence>
<dbReference type="InterPro" id="IPR000917">
    <property type="entry name" value="Sulfatase_N"/>
</dbReference>
<dbReference type="AlphaFoldDB" id="A0AA86PUC4"/>